<organism evidence="7 8">
    <name type="scientific">Volvox africanus</name>
    <dbReference type="NCBI Taxonomy" id="51714"/>
    <lineage>
        <taxon>Eukaryota</taxon>
        <taxon>Viridiplantae</taxon>
        <taxon>Chlorophyta</taxon>
        <taxon>core chlorophytes</taxon>
        <taxon>Chlorophyceae</taxon>
        <taxon>CS clade</taxon>
        <taxon>Chlamydomonadales</taxon>
        <taxon>Volvocaceae</taxon>
        <taxon>Volvox</taxon>
    </lineage>
</organism>
<comment type="similarity">
    <text evidence="5">Belongs to the zinc-containing alcohol dehydrogenase family.</text>
</comment>
<dbReference type="Proteomes" id="UP001165090">
    <property type="component" value="Unassembled WGS sequence"/>
</dbReference>
<name>A0ABQ5RYQ9_9CHLO</name>
<dbReference type="EMBL" id="BSDZ01000013">
    <property type="protein sequence ID" value="GLI62393.1"/>
    <property type="molecule type" value="Genomic_DNA"/>
</dbReference>
<dbReference type="InterPro" id="IPR013154">
    <property type="entry name" value="ADH-like_N"/>
</dbReference>
<dbReference type="InterPro" id="IPR011032">
    <property type="entry name" value="GroES-like_sf"/>
</dbReference>
<evidence type="ECO:0000256" key="3">
    <source>
        <dbReference type="ARBA" id="ARBA00022833"/>
    </source>
</evidence>
<reference evidence="7 8" key="1">
    <citation type="journal article" date="2023" name="IScience">
        <title>Expanded male sex-determining region conserved during the evolution of homothallism in the green alga Volvox.</title>
        <authorList>
            <person name="Yamamoto K."/>
            <person name="Matsuzaki R."/>
            <person name="Mahakham W."/>
            <person name="Heman W."/>
            <person name="Sekimoto H."/>
            <person name="Kawachi M."/>
            <person name="Minakuchi Y."/>
            <person name="Toyoda A."/>
            <person name="Nozaki H."/>
        </authorList>
    </citation>
    <scope>NUCLEOTIDE SEQUENCE [LARGE SCALE GENOMIC DNA]</scope>
    <source>
        <strain evidence="7 8">NIES-4468</strain>
    </source>
</reference>
<dbReference type="SUPFAM" id="SSF50129">
    <property type="entry name" value="GroES-like"/>
    <property type="match status" value="1"/>
</dbReference>
<dbReference type="Pfam" id="PF00107">
    <property type="entry name" value="ADH_zinc_N"/>
    <property type="match status" value="1"/>
</dbReference>
<keyword evidence="4" id="KW-0560">Oxidoreductase</keyword>
<dbReference type="InterPro" id="IPR020843">
    <property type="entry name" value="ER"/>
</dbReference>
<comment type="cofactor">
    <cofactor evidence="1 5">
        <name>Zn(2+)</name>
        <dbReference type="ChEBI" id="CHEBI:29105"/>
    </cofactor>
</comment>
<dbReference type="Pfam" id="PF08240">
    <property type="entry name" value="ADH_N"/>
    <property type="match status" value="1"/>
</dbReference>
<keyword evidence="3 5" id="KW-0862">Zinc</keyword>
<dbReference type="InterPro" id="IPR013149">
    <property type="entry name" value="ADH-like_C"/>
</dbReference>
<protein>
    <recommendedName>
        <fullName evidence="6">Enoyl reductase (ER) domain-containing protein</fullName>
    </recommendedName>
</protein>
<dbReference type="InterPro" id="IPR036291">
    <property type="entry name" value="NAD(P)-bd_dom_sf"/>
</dbReference>
<evidence type="ECO:0000256" key="5">
    <source>
        <dbReference type="RuleBase" id="RU361277"/>
    </source>
</evidence>
<accession>A0ABQ5RYQ9</accession>
<dbReference type="SMART" id="SM00829">
    <property type="entry name" value="PKS_ER"/>
    <property type="match status" value="1"/>
</dbReference>
<evidence type="ECO:0000313" key="8">
    <source>
        <dbReference type="Proteomes" id="UP001165090"/>
    </source>
</evidence>
<proteinExistence type="inferred from homology"/>
<feature type="domain" description="Enoyl reductase (ER)" evidence="6">
    <location>
        <begin position="117"/>
        <end position="441"/>
    </location>
</feature>
<dbReference type="CDD" id="cd05283">
    <property type="entry name" value="CAD1"/>
    <property type="match status" value="1"/>
</dbReference>
<keyword evidence="8" id="KW-1185">Reference proteome</keyword>
<keyword evidence="2 5" id="KW-0479">Metal-binding</keyword>
<evidence type="ECO:0000256" key="2">
    <source>
        <dbReference type="ARBA" id="ARBA00022723"/>
    </source>
</evidence>
<dbReference type="PANTHER" id="PTHR42683">
    <property type="entry name" value="ALDEHYDE REDUCTASE"/>
    <property type="match status" value="1"/>
</dbReference>
<dbReference type="Gene3D" id="3.40.50.720">
    <property type="entry name" value="NAD(P)-binding Rossmann-like Domain"/>
    <property type="match status" value="1"/>
</dbReference>
<sequence>MAPCYTAVSTLTRGSLGSSMAGRHRSPAATACLPGIPHLPLMPSPVIAVARTSGSHRHRLRCRRAAAAAVTPLAFREGGSETNPDLSVGVREQAEAFRLSQAQRLSNRRGWAVIDKGSNLIPWSHSPGGLRARQVDIRVTHNGLCHTDLHMRDDDWGVSKFPFIPGHEVVGEVVAIGESVDSVRPGDRVGLGWIADSCRRCPACLRGRENICEHGYTGLIVGGNHGGFQEICRANSDFVYRIPDDLDSASAAPLLCAGVTVYAPLRRYLHVPGSRVGVLGIGGLGHLALQFANKMGGDVTALDISQDKEAESKQLGAHSFRTWNDAVGGEGLQGHFDLLLNCASVNISTAQLLRLLKNGGKLVQVGIPGGGAVTSAPLQDLVFGQKLVAGSVVGGRADMQEMLNFAGTHGVRPMVETMPLSQVNQAMQRVVEGKARYRIVLVSDWEYNMSYYV</sequence>
<dbReference type="InterPro" id="IPR047109">
    <property type="entry name" value="CAD-like"/>
</dbReference>
<dbReference type="Gene3D" id="3.90.180.10">
    <property type="entry name" value="Medium-chain alcohol dehydrogenases, catalytic domain"/>
    <property type="match status" value="1"/>
</dbReference>
<dbReference type="SUPFAM" id="SSF51735">
    <property type="entry name" value="NAD(P)-binding Rossmann-fold domains"/>
    <property type="match status" value="1"/>
</dbReference>
<evidence type="ECO:0000313" key="7">
    <source>
        <dbReference type="EMBL" id="GLI62393.1"/>
    </source>
</evidence>
<evidence type="ECO:0000256" key="4">
    <source>
        <dbReference type="ARBA" id="ARBA00023002"/>
    </source>
</evidence>
<dbReference type="PROSITE" id="PS00059">
    <property type="entry name" value="ADH_ZINC"/>
    <property type="match status" value="1"/>
</dbReference>
<evidence type="ECO:0000256" key="1">
    <source>
        <dbReference type="ARBA" id="ARBA00001947"/>
    </source>
</evidence>
<evidence type="ECO:0000259" key="6">
    <source>
        <dbReference type="SMART" id="SM00829"/>
    </source>
</evidence>
<comment type="caution">
    <text evidence="7">The sequence shown here is derived from an EMBL/GenBank/DDBJ whole genome shotgun (WGS) entry which is preliminary data.</text>
</comment>
<dbReference type="InterPro" id="IPR002328">
    <property type="entry name" value="ADH_Zn_CS"/>
</dbReference>
<gene>
    <name evidence="7" type="ORF">VaNZ11_004959</name>
</gene>